<organism evidence="1 2">
    <name type="scientific">Staphylococcus phage phiSA_BS1</name>
    <dbReference type="NCBI Taxonomy" id="2126734"/>
    <lineage>
        <taxon>Viruses</taxon>
        <taxon>Duplodnaviria</taxon>
        <taxon>Heunggongvirae</taxon>
        <taxon>Uroviricota</taxon>
        <taxon>Caudoviricetes</taxon>
        <taxon>Herelleviridae</taxon>
        <taxon>Twortvirinae</taxon>
        <taxon>Baoshanvirus</taxon>
        <taxon>Baoshanvirus BS1</taxon>
    </lineage>
</organism>
<dbReference type="Proteomes" id="UP000241797">
    <property type="component" value="Segment"/>
</dbReference>
<accession>A0A2P1MXL4</accession>
<dbReference type="EMBL" id="MH078572">
    <property type="protein sequence ID" value="AVP40311.1"/>
    <property type="molecule type" value="Genomic_DNA"/>
</dbReference>
<dbReference type="KEGG" id="vg:54990054"/>
<sequence>MITEKQNHFIDVLESKGLEVIIEGNSVIVNDTEGNFTTMEFLEDDYIEFSDRHLRGKEFSLDQVHTLMVTILNKFRI</sequence>
<protein>
    <submittedName>
        <fullName evidence="1">Uncharacterized protein</fullName>
    </submittedName>
</protein>
<evidence type="ECO:0000313" key="2">
    <source>
        <dbReference type="Proteomes" id="UP000241797"/>
    </source>
</evidence>
<proteinExistence type="predicted"/>
<keyword evidence="2" id="KW-1185">Reference proteome</keyword>
<dbReference type="RefSeq" id="YP_009799565.1">
    <property type="nucleotide sequence ID" value="NC_047945.1"/>
</dbReference>
<name>A0A2P1MXL4_9CAUD</name>
<evidence type="ECO:0000313" key="1">
    <source>
        <dbReference type="EMBL" id="AVP40311.1"/>
    </source>
</evidence>
<reference evidence="1 2" key="1">
    <citation type="submission" date="2018-03" db="EMBL/GenBank/DDBJ databases">
        <title>Isolation, the biological characteristics and genomics of two new strains of lysate Staphylococcus aureus phage.</title>
        <authorList>
            <person name="Jin X."/>
            <person name="Zhang C."/>
        </authorList>
    </citation>
    <scope>NUCLEOTIDE SEQUENCE [LARGE SCALE GENOMIC DNA]</scope>
</reference>
<dbReference type="GeneID" id="54990054"/>